<dbReference type="InterPro" id="IPR013560">
    <property type="entry name" value="DUF1722"/>
</dbReference>
<gene>
    <name evidence="2" type="ORF">SAMN05216217_10254</name>
</gene>
<dbReference type="EMBL" id="FOUI01000002">
    <property type="protein sequence ID" value="SFM21437.1"/>
    <property type="molecule type" value="Genomic_DNA"/>
</dbReference>
<protein>
    <submittedName>
        <fullName evidence="2">Uncharacterized conserved protein YbgA, DUF1722 family</fullName>
    </submittedName>
</protein>
<dbReference type="PANTHER" id="PTHR30087">
    <property type="entry name" value="INNER MEMBRANE PROTEIN"/>
    <property type="match status" value="1"/>
</dbReference>
<accession>A0A1I4P1N0</accession>
<organism evidence="2 3">
    <name type="scientific">Halopseudomonas yangmingensis</name>
    <dbReference type="NCBI Taxonomy" id="1720063"/>
    <lineage>
        <taxon>Bacteria</taxon>
        <taxon>Pseudomonadati</taxon>
        <taxon>Pseudomonadota</taxon>
        <taxon>Gammaproteobacteria</taxon>
        <taxon>Pseudomonadales</taxon>
        <taxon>Pseudomonadaceae</taxon>
        <taxon>Halopseudomonas</taxon>
    </lineage>
</organism>
<keyword evidence="3" id="KW-1185">Reference proteome</keyword>
<dbReference type="Proteomes" id="UP000243629">
    <property type="component" value="Unassembled WGS sequence"/>
</dbReference>
<proteinExistence type="predicted"/>
<evidence type="ECO:0000313" key="3">
    <source>
        <dbReference type="Proteomes" id="UP000243629"/>
    </source>
</evidence>
<dbReference type="InterPro" id="IPR017087">
    <property type="entry name" value="UCP037004"/>
</dbReference>
<sequence length="320" mass="35856">MHSPQPELIPVGISQCLIGDPVRFNAGHKHSTLCTGDLGRLFQLVPFCPEMAIGLGTPRQTLRLVGDPQAPEVRGSRNPELEVTEPLQAYGREVAAQNSQLCGFIVMQKSPSCGMERVKVYGDNGYPVPGGGRGAFTASLMRSNPLLPVEEEGRLHDPVLRENFVTRVIVYHRWQQLCQTGLSAAALLDFHSRHKYLLLAHHQSAYRELGRLLAKLDNSCLDSLGQRYFSQLMQALAKPAHRGSHGNVLMHMAGYFRKQLSQPERSELVRIIKHYREGHLPLVVPITLLQHHLLRFPQPYLAGQVYLQPHPLEMSLRNAL</sequence>
<dbReference type="PIRSF" id="PIRSF037004">
    <property type="entry name" value="UCP037004"/>
    <property type="match status" value="1"/>
</dbReference>
<dbReference type="RefSeq" id="WP_093472297.1">
    <property type="nucleotide sequence ID" value="NZ_FOUI01000002.1"/>
</dbReference>
<dbReference type="Pfam" id="PF08349">
    <property type="entry name" value="DUF1722"/>
    <property type="match status" value="1"/>
</dbReference>
<feature type="domain" description="DUF1722" evidence="1">
    <location>
        <begin position="195"/>
        <end position="311"/>
    </location>
</feature>
<dbReference type="PANTHER" id="PTHR30087:SF0">
    <property type="entry name" value="INNER MEMBRANE PROTEIN"/>
    <property type="match status" value="1"/>
</dbReference>
<dbReference type="STRING" id="1720063.SAMN05216217_10254"/>
<evidence type="ECO:0000259" key="1">
    <source>
        <dbReference type="Pfam" id="PF08349"/>
    </source>
</evidence>
<dbReference type="OrthoDB" id="495783at2"/>
<dbReference type="InterPro" id="IPR007553">
    <property type="entry name" value="2-thiour_desulf"/>
</dbReference>
<reference evidence="3" key="1">
    <citation type="submission" date="2016-10" db="EMBL/GenBank/DDBJ databases">
        <authorList>
            <person name="Varghese N."/>
            <person name="Submissions S."/>
        </authorList>
    </citation>
    <scope>NUCLEOTIDE SEQUENCE [LARGE SCALE GENOMIC DNA]</scope>
    <source>
        <strain evidence="3">DSM 24213</strain>
    </source>
</reference>
<dbReference type="Pfam" id="PF04463">
    <property type="entry name" value="2-thiour_desulf"/>
    <property type="match status" value="1"/>
</dbReference>
<name>A0A1I4P1N0_9GAMM</name>
<dbReference type="AlphaFoldDB" id="A0A1I4P1N0"/>
<evidence type="ECO:0000313" key="2">
    <source>
        <dbReference type="EMBL" id="SFM21437.1"/>
    </source>
</evidence>